<dbReference type="Proteomes" id="UP000321409">
    <property type="component" value="Unassembled WGS sequence"/>
</dbReference>
<keyword evidence="2" id="KW-0963">Cytoplasm</keyword>
<evidence type="ECO:0000313" key="5">
    <source>
        <dbReference type="Proteomes" id="UP000321409"/>
    </source>
</evidence>
<evidence type="ECO:0000313" key="4">
    <source>
        <dbReference type="EMBL" id="GEP25365.1"/>
    </source>
</evidence>
<evidence type="ECO:0000256" key="1">
    <source>
        <dbReference type="ARBA" id="ARBA00008791"/>
    </source>
</evidence>
<comment type="caution">
    <text evidence="4">The sequence shown here is derived from an EMBL/GenBank/DDBJ whole genome shotgun (WGS) entry which is preliminary data.</text>
</comment>
<dbReference type="Pfam" id="PF00582">
    <property type="entry name" value="Usp"/>
    <property type="match status" value="1"/>
</dbReference>
<organism evidence="4 5">
    <name type="scientific">Lentilactobacillus diolivorans</name>
    <dbReference type="NCBI Taxonomy" id="179838"/>
    <lineage>
        <taxon>Bacteria</taxon>
        <taxon>Bacillati</taxon>
        <taxon>Bacillota</taxon>
        <taxon>Bacilli</taxon>
        <taxon>Lactobacillales</taxon>
        <taxon>Lactobacillaceae</taxon>
        <taxon>Lentilactobacillus</taxon>
    </lineage>
</organism>
<gene>
    <name evidence="4" type="ORF">LDI01_29580</name>
</gene>
<keyword evidence="5" id="KW-1185">Reference proteome</keyword>
<dbReference type="PRINTS" id="PR01438">
    <property type="entry name" value="UNVRSLSTRESS"/>
</dbReference>
<dbReference type="PANTHER" id="PTHR46268:SF6">
    <property type="entry name" value="UNIVERSAL STRESS PROTEIN UP12"/>
    <property type="match status" value="1"/>
</dbReference>
<evidence type="ECO:0000256" key="2">
    <source>
        <dbReference type="PIRNR" id="PIRNR006276"/>
    </source>
</evidence>
<dbReference type="PIRSF" id="PIRSF006276">
    <property type="entry name" value="UspA"/>
    <property type="match status" value="1"/>
</dbReference>
<dbReference type="InterPro" id="IPR006015">
    <property type="entry name" value="Universal_stress_UspA"/>
</dbReference>
<dbReference type="RefSeq" id="WP_057864901.1">
    <property type="nucleotide sequence ID" value="NZ_BKAB01000116.1"/>
</dbReference>
<dbReference type="CDD" id="cd00293">
    <property type="entry name" value="USP-like"/>
    <property type="match status" value="1"/>
</dbReference>
<evidence type="ECO:0000259" key="3">
    <source>
        <dbReference type="Pfam" id="PF00582"/>
    </source>
</evidence>
<proteinExistence type="inferred from homology"/>
<comment type="similarity">
    <text evidence="1 2">Belongs to the universal stress protein A family.</text>
</comment>
<accession>A0ABQ0XPK1</accession>
<protein>
    <recommendedName>
        <fullName evidence="2">Universal stress protein</fullName>
    </recommendedName>
</protein>
<dbReference type="SUPFAM" id="SSF52402">
    <property type="entry name" value="Adenine nucleotide alpha hydrolases-like"/>
    <property type="match status" value="1"/>
</dbReference>
<dbReference type="InterPro" id="IPR014729">
    <property type="entry name" value="Rossmann-like_a/b/a_fold"/>
</dbReference>
<dbReference type="InterPro" id="IPR006016">
    <property type="entry name" value="UspA"/>
</dbReference>
<comment type="subcellular location">
    <subcellularLocation>
        <location evidence="2">Cytoplasm</location>
    </subcellularLocation>
</comment>
<feature type="domain" description="UspA" evidence="3">
    <location>
        <begin position="1"/>
        <end position="137"/>
    </location>
</feature>
<dbReference type="EMBL" id="BKAB01000116">
    <property type="protein sequence ID" value="GEP25365.1"/>
    <property type="molecule type" value="Genomic_DNA"/>
</dbReference>
<dbReference type="PANTHER" id="PTHR46268">
    <property type="entry name" value="STRESS RESPONSE PROTEIN NHAX"/>
    <property type="match status" value="1"/>
</dbReference>
<sequence length="139" mass="15100">MYKSILVPLDGSQNSTKALDIAILYSKAFNSKVSILSVANNMSYGYEPMPASLYESFDNRAKKIVEVGKKYASEKGVNVETFVKRGNPKQAIIEFAHNKGIDLIIIGKSGTNAFDRLVMGSTTAAVVRNSDVHVLVVNA</sequence>
<name>A0ABQ0XPK1_9LACO</name>
<reference evidence="4 5" key="1">
    <citation type="submission" date="2019-07" db="EMBL/GenBank/DDBJ databases">
        <title>Whole genome shotgun sequence of Lactobacillus diolivorans NBRC 107869.</title>
        <authorList>
            <person name="Hosoyama A."/>
            <person name="Uohara A."/>
            <person name="Ohji S."/>
            <person name="Ichikawa N."/>
        </authorList>
    </citation>
    <scope>NUCLEOTIDE SEQUENCE [LARGE SCALE GENOMIC DNA]</scope>
    <source>
        <strain evidence="4 5">NBRC 107869</strain>
    </source>
</reference>
<dbReference type="Gene3D" id="3.40.50.620">
    <property type="entry name" value="HUPs"/>
    <property type="match status" value="1"/>
</dbReference>